<sequence length="337" mass="38578">MSGDNLSGGRVLLVLLPRLPQSPSSLVSCSSSHPSLLDLDSLRSCSTRLSMEAMPTQNLLWSLQMLLKGGGKDDDIIQSIFYLTVLFCVFKFLGDQVKTQDLEKMCKKKTALQLHYVTLAEYHKVQRIPRGLRVSLRPTLFSDKDDFCDKFEAILNKCSLDRILLTVDYLHKEIPAIDIEIGNIEQQLCSTLSHDEFTKIKTQTDKTINEFQSQLQERKRLKFIRDTDDYQRGEVYHWTNRNSESTNTRTSRRWNSSFSSDSGSDGSRSSVRPYDQRRGRNSRIRGNRRYPAGSESTSTRMQTHSQVSSELRLYLGIPHTPLSPASFFLVPPYRLLP</sequence>
<dbReference type="Proteomes" id="UP001176940">
    <property type="component" value="Unassembled WGS sequence"/>
</dbReference>
<accession>A0ABN9KRV2</accession>
<name>A0ABN9KRV2_9NEOB</name>
<comment type="caution">
    <text evidence="2">The sequence shown here is derived from an EMBL/GenBank/DDBJ whole genome shotgun (WGS) entry which is preliminary data.</text>
</comment>
<feature type="compositionally biased region" description="Basic residues" evidence="1">
    <location>
        <begin position="279"/>
        <end position="288"/>
    </location>
</feature>
<evidence type="ECO:0000256" key="1">
    <source>
        <dbReference type="SAM" id="MobiDB-lite"/>
    </source>
</evidence>
<keyword evidence="3" id="KW-1185">Reference proteome</keyword>
<dbReference type="EMBL" id="CAUEEQ010001969">
    <property type="protein sequence ID" value="CAJ0921367.1"/>
    <property type="molecule type" value="Genomic_DNA"/>
</dbReference>
<reference evidence="2" key="1">
    <citation type="submission" date="2023-07" db="EMBL/GenBank/DDBJ databases">
        <authorList>
            <person name="Stuckert A."/>
        </authorList>
    </citation>
    <scope>NUCLEOTIDE SEQUENCE</scope>
</reference>
<proteinExistence type="predicted"/>
<evidence type="ECO:0000313" key="3">
    <source>
        <dbReference type="Proteomes" id="UP001176940"/>
    </source>
</evidence>
<feature type="compositionally biased region" description="Polar residues" evidence="1">
    <location>
        <begin position="294"/>
        <end position="305"/>
    </location>
</feature>
<protein>
    <submittedName>
        <fullName evidence="2">Uncharacterized protein</fullName>
    </submittedName>
</protein>
<evidence type="ECO:0000313" key="2">
    <source>
        <dbReference type="EMBL" id="CAJ0921367.1"/>
    </source>
</evidence>
<gene>
    <name evidence="2" type="ORF">RIMI_LOCUS1502043</name>
</gene>
<feature type="region of interest" description="Disordered" evidence="1">
    <location>
        <begin position="242"/>
        <end position="305"/>
    </location>
</feature>
<feature type="compositionally biased region" description="Low complexity" evidence="1">
    <location>
        <begin position="242"/>
        <end position="270"/>
    </location>
</feature>
<organism evidence="2 3">
    <name type="scientific">Ranitomeya imitator</name>
    <name type="common">mimic poison frog</name>
    <dbReference type="NCBI Taxonomy" id="111125"/>
    <lineage>
        <taxon>Eukaryota</taxon>
        <taxon>Metazoa</taxon>
        <taxon>Chordata</taxon>
        <taxon>Craniata</taxon>
        <taxon>Vertebrata</taxon>
        <taxon>Euteleostomi</taxon>
        <taxon>Amphibia</taxon>
        <taxon>Batrachia</taxon>
        <taxon>Anura</taxon>
        <taxon>Neobatrachia</taxon>
        <taxon>Hyloidea</taxon>
        <taxon>Dendrobatidae</taxon>
        <taxon>Dendrobatinae</taxon>
        <taxon>Ranitomeya</taxon>
    </lineage>
</organism>